<comment type="caution">
    <text evidence="1">The sequence shown here is derived from an EMBL/GenBank/DDBJ whole genome shotgun (WGS) entry which is preliminary data.</text>
</comment>
<accession>A0ABR1EH91</accession>
<evidence type="ECO:0000313" key="2">
    <source>
        <dbReference type="Proteomes" id="UP001303046"/>
    </source>
</evidence>
<proteinExistence type="predicted"/>
<dbReference type="Proteomes" id="UP001303046">
    <property type="component" value="Unassembled WGS sequence"/>
</dbReference>
<evidence type="ECO:0000313" key="1">
    <source>
        <dbReference type="EMBL" id="KAK6762059.1"/>
    </source>
</evidence>
<organism evidence="1 2">
    <name type="scientific">Necator americanus</name>
    <name type="common">Human hookworm</name>
    <dbReference type="NCBI Taxonomy" id="51031"/>
    <lineage>
        <taxon>Eukaryota</taxon>
        <taxon>Metazoa</taxon>
        <taxon>Ecdysozoa</taxon>
        <taxon>Nematoda</taxon>
        <taxon>Chromadorea</taxon>
        <taxon>Rhabditida</taxon>
        <taxon>Rhabditina</taxon>
        <taxon>Rhabditomorpha</taxon>
        <taxon>Strongyloidea</taxon>
        <taxon>Ancylostomatidae</taxon>
        <taxon>Bunostominae</taxon>
        <taxon>Necator</taxon>
    </lineage>
</organism>
<name>A0ABR1EH91_NECAM</name>
<reference evidence="1 2" key="1">
    <citation type="submission" date="2023-08" db="EMBL/GenBank/DDBJ databases">
        <title>A Necator americanus chromosomal reference genome.</title>
        <authorList>
            <person name="Ilik V."/>
            <person name="Petrzelkova K.J."/>
            <person name="Pardy F."/>
            <person name="Fuh T."/>
            <person name="Niatou-Singa F.S."/>
            <person name="Gouil Q."/>
            <person name="Baker L."/>
            <person name="Ritchie M.E."/>
            <person name="Jex A.R."/>
            <person name="Gazzola D."/>
            <person name="Li H."/>
            <person name="Toshio Fujiwara R."/>
            <person name="Zhan B."/>
            <person name="Aroian R.V."/>
            <person name="Pafco B."/>
            <person name="Schwarz E.M."/>
        </authorList>
    </citation>
    <scope>NUCLEOTIDE SEQUENCE [LARGE SCALE GENOMIC DNA]</scope>
    <source>
        <strain evidence="1 2">Aroian</strain>
        <tissue evidence="1">Whole animal</tissue>
    </source>
</reference>
<keyword evidence="2" id="KW-1185">Reference proteome</keyword>
<dbReference type="EMBL" id="JAVFWL010000006">
    <property type="protein sequence ID" value="KAK6762059.1"/>
    <property type="molecule type" value="Genomic_DNA"/>
</dbReference>
<protein>
    <submittedName>
        <fullName evidence="1">Uncharacterized protein</fullName>
    </submittedName>
</protein>
<sequence>MTLSERCHQRNEDGVATDRQLSLTGYPVLMLASRSRGGTEYLGLAVGSPDVLQMLKPDSVETERSTIPHRHDGMSNSERQDLWNEMSIFPVMGKRQVDVAVEDI</sequence>
<gene>
    <name evidence="1" type="primary">Necator_chrX.g23123</name>
    <name evidence="1" type="ORF">RB195_022960</name>
</gene>